<dbReference type="AlphaFoldDB" id="A0AA35ZVH1"/>
<reference evidence="2" key="1">
    <citation type="submission" date="2023-04" db="EMBL/GenBank/DDBJ databases">
        <authorList>
            <person name="Vijverberg K."/>
            <person name="Xiong W."/>
            <person name="Schranz E."/>
        </authorList>
    </citation>
    <scope>NUCLEOTIDE SEQUENCE</scope>
</reference>
<gene>
    <name evidence="2" type="ORF">LSALG_LOCUS37800</name>
</gene>
<evidence type="ECO:0000256" key="1">
    <source>
        <dbReference type="SAM" id="MobiDB-lite"/>
    </source>
</evidence>
<sequence>MEGNEFTLGYLETTKVVRNYGSHWGIMNFNDDGDEQPNDQPKQQPQPMPRGRKNVRRRGEREQPVHQNAPMGGLNFRGDMTSYFDQLSLSVNWIGGMVENLVQQLHVE</sequence>
<feature type="region of interest" description="Disordered" evidence="1">
    <location>
        <begin position="28"/>
        <end position="75"/>
    </location>
</feature>
<dbReference type="EMBL" id="OX465084">
    <property type="protein sequence ID" value="CAI9299074.1"/>
    <property type="molecule type" value="Genomic_DNA"/>
</dbReference>
<evidence type="ECO:0000313" key="3">
    <source>
        <dbReference type="Proteomes" id="UP001177003"/>
    </source>
</evidence>
<name>A0AA35ZVH1_LACSI</name>
<evidence type="ECO:0000313" key="2">
    <source>
        <dbReference type="EMBL" id="CAI9299074.1"/>
    </source>
</evidence>
<accession>A0AA35ZVH1</accession>
<organism evidence="2 3">
    <name type="scientific">Lactuca saligna</name>
    <name type="common">Willowleaf lettuce</name>
    <dbReference type="NCBI Taxonomy" id="75948"/>
    <lineage>
        <taxon>Eukaryota</taxon>
        <taxon>Viridiplantae</taxon>
        <taxon>Streptophyta</taxon>
        <taxon>Embryophyta</taxon>
        <taxon>Tracheophyta</taxon>
        <taxon>Spermatophyta</taxon>
        <taxon>Magnoliopsida</taxon>
        <taxon>eudicotyledons</taxon>
        <taxon>Gunneridae</taxon>
        <taxon>Pentapetalae</taxon>
        <taxon>asterids</taxon>
        <taxon>campanulids</taxon>
        <taxon>Asterales</taxon>
        <taxon>Asteraceae</taxon>
        <taxon>Cichorioideae</taxon>
        <taxon>Cichorieae</taxon>
        <taxon>Lactucinae</taxon>
        <taxon>Lactuca</taxon>
    </lineage>
</organism>
<protein>
    <submittedName>
        <fullName evidence="2">Uncharacterized protein</fullName>
    </submittedName>
</protein>
<dbReference type="Proteomes" id="UP001177003">
    <property type="component" value="Chromosome 8"/>
</dbReference>
<proteinExistence type="predicted"/>
<keyword evidence="3" id="KW-1185">Reference proteome</keyword>